<keyword evidence="2" id="KW-1185">Reference proteome</keyword>
<protein>
    <submittedName>
        <fullName evidence="1">Uncharacterized protein</fullName>
    </submittedName>
</protein>
<name>A0ABP8WLB1_9MICC</name>
<proteinExistence type="predicted"/>
<dbReference type="EMBL" id="BAABLN010000005">
    <property type="protein sequence ID" value="GAA4691754.1"/>
    <property type="molecule type" value="Genomic_DNA"/>
</dbReference>
<gene>
    <name evidence="1" type="ORF">GCM10025781_06080</name>
</gene>
<accession>A0ABP8WLB1</accession>
<comment type="caution">
    <text evidence="1">The sequence shown here is derived from an EMBL/GenBank/DDBJ whole genome shotgun (WGS) entry which is preliminary data.</text>
</comment>
<evidence type="ECO:0000313" key="2">
    <source>
        <dbReference type="Proteomes" id="UP001501446"/>
    </source>
</evidence>
<sequence>MEPGFAWSVEFGPVSSLPFLGSYRHRVDAGPCPVEDLLLGELLEHGPVGLLSNPGRLSLAQRQPGGVSGPVPQSRWQVNDTEVCSTNKMPSTAAQSSIHAAYRDLAAALGAG</sequence>
<reference evidence="2" key="1">
    <citation type="journal article" date="2019" name="Int. J. Syst. Evol. Microbiol.">
        <title>The Global Catalogue of Microorganisms (GCM) 10K type strain sequencing project: providing services to taxonomists for standard genome sequencing and annotation.</title>
        <authorList>
            <consortium name="The Broad Institute Genomics Platform"/>
            <consortium name="The Broad Institute Genome Sequencing Center for Infectious Disease"/>
            <person name="Wu L."/>
            <person name="Ma J."/>
        </authorList>
    </citation>
    <scope>NUCLEOTIDE SEQUENCE [LARGE SCALE GENOMIC DNA]</scope>
    <source>
        <strain evidence="2">JCM 18958</strain>
    </source>
</reference>
<evidence type="ECO:0000313" key="1">
    <source>
        <dbReference type="EMBL" id="GAA4691754.1"/>
    </source>
</evidence>
<dbReference type="Proteomes" id="UP001501446">
    <property type="component" value="Unassembled WGS sequence"/>
</dbReference>
<organism evidence="1 2">
    <name type="scientific">Kocuria gwangalliensis</name>
    <dbReference type="NCBI Taxonomy" id="501592"/>
    <lineage>
        <taxon>Bacteria</taxon>
        <taxon>Bacillati</taxon>
        <taxon>Actinomycetota</taxon>
        <taxon>Actinomycetes</taxon>
        <taxon>Micrococcales</taxon>
        <taxon>Micrococcaceae</taxon>
        <taxon>Kocuria</taxon>
    </lineage>
</organism>